<feature type="transmembrane region" description="Helical" evidence="1">
    <location>
        <begin position="106"/>
        <end position="125"/>
    </location>
</feature>
<reference evidence="3" key="1">
    <citation type="journal article" date="2019" name="Int. J. Syst. Evol. Microbiol.">
        <title>The Global Catalogue of Microorganisms (GCM) 10K type strain sequencing project: providing services to taxonomists for standard genome sequencing and annotation.</title>
        <authorList>
            <consortium name="The Broad Institute Genomics Platform"/>
            <consortium name="The Broad Institute Genome Sequencing Center for Infectious Disease"/>
            <person name="Wu L."/>
            <person name="Ma J."/>
        </authorList>
    </citation>
    <scope>NUCLEOTIDE SEQUENCE [LARGE SCALE GENOMIC DNA]</scope>
    <source>
        <strain evidence="3">CCUG 54527</strain>
    </source>
</reference>
<keyword evidence="1" id="KW-0812">Transmembrane</keyword>
<dbReference type="EMBL" id="JBHSRI010000025">
    <property type="protein sequence ID" value="MFC6041028.1"/>
    <property type="molecule type" value="Genomic_DNA"/>
</dbReference>
<keyword evidence="1" id="KW-0472">Membrane</keyword>
<evidence type="ECO:0008006" key="4">
    <source>
        <dbReference type="Google" id="ProtNLM"/>
    </source>
</evidence>
<organism evidence="2 3">
    <name type="scientific">Paenisporosarcina macmurdoensis</name>
    <dbReference type="NCBI Taxonomy" id="212659"/>
    <lineage>
        <taxon>Bacteria</taxon>
        <taxon>Bacillati</taxon>
        <taxon>Bacillota</taxon>
        <taxon>Bacilli</taxon>
        <taxon>Bacillales</taxon>
        <taxon>Caryophanaceae</taxon>
        <taxon>Paenisporosarcina</taxon>
    </lineage>
</organism>
<sequence length="286" mass="32798">MTKVVGYAFILFGIVMGIYSTSQLFSELWFAIFMIVVFSYGPYLVGNKLRLSTKDFKKSFWQLTGAFIVGVILTPGFLLYIQNQSDVLEKIYDAESEFYFFKSGTGSNVAIVFAVFFVLITSLGYRVANGWKAGGHLLTGSIVALALFFFVYQYMTFDSYSGIHKERGYVSKAWNEEEIGLSFGSIKEFRIVPYVRYGAVSNPSEETEFMWRLIIVPLDGKEFVYNRQSIDGNWLSQTKALQEKATKEHILFTVIPMDANTYKWYQTELELTEVNPKPYNEFFGIK</sequence>
<comment type="caution">
    <text evidence="2">The sequence shown here is derived from an EMBL/GenBank/DDBJ whole genome shotgun (WGS) entry which is preliminary data.</text>
</comment>
<keyword evidence="3" id="KW-1185">Reference proteome</keyword>
<name>A0ABW1LD28_9BACL</name>
<dbReference type="Proteomes" id="UP001596170">
    <property type="component" value="Unassembled WGS sequence"/>
</dbReference>
<keyword evidence="1" id="KW-1133">Transmembrane helix</keyword>
<evidence type="ECO:0000256" key="1">
    <source>
        <dbReference type="SAM" id="Phobius"/>
    </source>
</evidence>
<proteinExistence type="predicted"/>
<accession>A0ABW1LD28</accession>
<feature type="transmembrane region" description="Helical" evidence="1">
    <location>
        <begin position="5"/>
        <end position="22"/>
    </location>
</feature>
<evidence type="ECO:0000313" key="3">
    <source>
        <dbReference type="Proteomes" id="UP001596170"/>
    </source>
</evidence>
<feature type="transmembrane region" description="Helical" evidence="1">
    <location>
        <begin position="28"/>
        <end position="47"/>
    </location>
</feature>
<dbReference type="RefSeq" id="WP_377735665.1">
    <property type="nucleotide sequence ID" value="NZ_JBHSRI010000025.1"/>
</dbReference>
<evidence type="ECO:0000313" key="2">
    <source>
        <dbReference type="EMBL" id="MFC6041028.1"/>
    </source>
</evidence>
<gene>
    <name evidence="2" type="ORF">ACFPYN_16495</name>
</gene>
<feature type="transmembrane region" description="Helical" evidence="1">
    <location>
        <begin position="137"/>
        <end position="155"/>
    </location>
</feature>
<protein>
    <recommendedName>
        <fullName evidence="4">DUF1616 domain-containing protein</fullName>
    </recommendedName>
</protein>
<feature type="transmembrane region" description="Helical" evidence="1">
    <location>
        <begin position="59"/>
        <end position="81"/>
    </location>
</feature>